<evidence type="ECO:0000313" key="5">
    <source>
        <dbReference type="Proteomes" id="UP001189429"/>
    </source>
</evidence>
<feature type="region of interest" description="Disordered" evidence="2">
    <location>
        <begin position="126"/>
        <end position="169"/>
    </location>
</feature>
<evidence type="ECO:0000256" key="2">
    <source>
        <dbReference type="SAM" id="MobiDB-lite"/>
    </source>
</evidence>
<dbReference type="SMART" id="SM00054">
    <property type="entry name" value="EFh"/>
    <property type="match status" value="2"/>
</dbReference>
<name>A0ABN9Y9X6_9DINO</name>
<reference evidence="4" key="1">
    <citation type="submission" date="2023-10" db="EMBL/GenBank/DDBJ databases">
        <authorList>
            <person name="Chen Y."/>
            <person name="Shah S."/>
            <person name="Dougan E. K."/>
            <person name="Thang M."/>
            <person name="Chan C."/>
        </authorList>
    </citation>
    <scope>NUCLEOTIDE SEQUENCE [LARGE SCALE GENOMIC DNA]</scope>
</reference>
<feature type="domain" description="EF-hand" evidence="3">
    <location>
        <begin position="52"/>
        <end position="82"/>
    </location>
</feature>
<dbReference type="SUPFAM" id="SSF47473">
    <property type="entry name" value="EF-hand"/>
    <property type="match status" value="1"/>
</dbReference>
<feature type="compositionally biased region" description="Basic and acidic residues" evidence="2">
    <location>
        <begin position="127"/>
        <end position="140"/>
    </location>
</feature>
<dbReference type="CDD" id="cd00051">
    <property type="entry name" value="EFh"/>
    <property type="match status" value="1"/>
</dbReference>
<dbReference type="Gene3D" id="1.10.238.10">
    <property type="entry name" value="EF-hand"/>
    <property type="match status" value="1"/>
</dbReference>
<evidence type="ECO:0000256" key="1">
    <source>
        <dbReference type="ARBA" id="ARBA00022837"/>
    </source>
</evidence>
<dbReference type="InterPro" id="IPR018247">
    <property type="entry name" value="EF_Hand_1_Ca_BS"/>
</dbReference>
<dbReference type="InterPro" id="IPR002048">
    <property type="entry name" value="EF_hand_dom"/>
</dbReference>
<evidence type="ECO:0000259" key="3">
    <source>
        <dbReference type="PROSITE" id="PS50222"/>
    </source>
</evidence>
<gene>
    <name evidence="4" type="ORF">PCOR1329_LOCUS82890</name>
</gene>
<keyword evidence="5" id="KW-1185">Reference proteome</keyword>
<dbReference type="EMBL" id="CAUYUJ010021960">
    <property type="protein sequence ID" value="CAK0908130.1"/>
    <property type="molecule type" value="Genomic_DNA"/>
</dbReference>
<organism evidence="4 5">
    <name type="scientific">Prorocentrum cordatum</name>
    <dbReference type="NCBI Taxonomy" id="2364126"/>
    <lineage>
        <taxon>Eukaryota</taxon>
        <taxon>Sar</taxon>
        <taxon>Alveolata</taxon>
        <taxon>Dinophyceae</taxon>
        <taxon>Prorocentrales</taxon>
        <taxon>Prorocentraceae</taxon>
        <taxon>Prorocentrum</taxon>
    </lineage>
</organism>
<dbReference type="PROSITE" id="PS00018">
    <property type="entry name" value="EF_HAND_1"/>
    <property type="match status" value="1"/>
</dbReference>
<evidence type="ECO:0000313" key="4">
    <source>
        <dbReference type="EMBL" id="CAK0908130.1"/>
    </source>
</evidence>
<dbReference type="Proteomes" id="UP001189429">
    <property type="component" value="Unassembled WGS sequence"/>
</dbReference>
<sequence>MGLCGAKRVLLSESTKETLTEFFAEIDKNGDKVVSKEEAMKFWGARFAKVNMQNFFAEVDEDRNDAITEEEFLAFWQQVLDQGYEESEILEELENMRQGDAWKKWVKDNKKTAEVEFFEVRNSQSSAEDHIRATPSRDSRSPGISRMVRHAPRSAEASPRASGREEGTEKGVGVFVTEAETPMCFAQLAADSGEHIAFHKLPSALRLPAACLALLQRARLASSSLFFNGCTASWPRQLSASWLGRSWAQNRTPCNHAAPKSGLEGAGSIRSSGRILRNTVLRIVDRCKLVVGVVIQRGS</sequence>
<protein>
    <recommendedName>
        <fullName evidence="3">EF-hand domain-containing protein</fullName>
    </recommendedName>
</protein>
<accession>A0ABN9Y9X6</accession>
<keyword evidence="1" id="KW-0106">Calcium</keyword>
<dbReference type="InterPro" id="IPR011992">
    <property type="entry name" value="EF-hand-dom_pair"/>
</dbReference>
<comment type="caution">
    <text evidence="4">The sequence shown here is derived from an EMBL/GenBank/DDBJ whole genome shotgun (WGS) entry which is preliminary data.</text>
</comment>
<dbReference type="PROSITE" id="PS50222">
    <property type="entry name" value="EF_HAND_2"/>
    <property type="match status" value="2"/>
</dbReference>
<feature type="domain" description="EF-hand" evidence="3">
    <location>
        <begin position="14"/>
        <end position="49"/>
    </location>
</feature>
<proteinExistence type="predicted"/>